<dbReference type="Proteomes" id="UP000516428">
    <property type="component" value="Chromosome"/>
</dbReference>
<dbReference type="SUPFAM" id="SSF52402">
    <property type="entry name" value="Adenine nucleotide alpha hydrolases-like"/>
    <property type="match status" value="2"/>
</dbReference>
<feature type="domain" description="UspA" evidence="2">
    <location>
        <begin position="3"/>
        <end position="138"/>
    </location>
</feature>
<accession>A0A7H1B1W3</accession>
<dbReference type="InterPro" id="IPR006015">
    <property type="entry name" value="Universal_stress_UspA"/>
</dbReference>
<dbReference type="AlphaFoldDB" id="A0A7H1B1W3"/>
<dbReference type="KEGG" id="sxn:IAG42_03155"/>
<feature type="domain" description="UspA" evidence="2">
    <location>
        <begin position="149"/>
        <end position="277"/>
    </location>
</feature>
<dbReference type="Pfam" id="PF00582">
    <property type="entry name" value="Usp"/>
    <property type="match status" value="2"/>
</dbReference>
<evidence type="ECO:0000259" key="2">
    <source>
        <dbReference type="Pfam" id="PF00582"/>
    </source>
</evidence>
<gene>
    <name evidence="3" type="ORF">IAG42_03155</name>
</gene>
<comment type="similarity">
    <text evidence="1">Belongs to the universal stress protein A family.</text>
</comment>
<dbReference type="PANTHER" id="PTHR46553">
    <property type="entry name" value="ADENINE NUCLEOTIDE ALPHA HYDROLASES-LIKE SUPERFAMILY PROTEIN"/>
    <property type="match status" value="1"/>
</dbReference>
<evidence type="ECO:0000256" key="1">
    <source>
        <dbReference type="ARBA" id="ARBA00008791"/>
    </source>
</evidence>
<keyword evidence="4" id="KW-1185">Reference proteome</keyword>
<name>A0A7H1B1W3_9ACTN</name>
<sequence>MNEVVVGVDPQELSVPALLRAADEAAWRGLRLHLVCAVPPVHDHLLYDAVNHRAALRIRAGSALADAEDLVRDLHPGPSPVTELVDGPPAAVLRERAARATLTVVGSRRLGRIAEVLAESSVVLPLVTGADGPVAVVRSPEHAVDPPPTVVVGVDGSVSCRAAVAFAVEEAVLHGARLHAVWVWPRPVFAEDDDATGLAGQRALAEAVAGQADRHPDLEITQEILRGHPVEQLAVAAHASLALVVGRRGGGGFTALRLGSTAYGLLHHAECPLVVVPPPGT</sequence>
<dbReference type="Gene3D" id="3.40.50.620">
    <property type="entry name" value="HUPs"/>
    <property type="match status" value="2"/>
</dbReference>
<protein>
    <submittedName>
        <fullName evidence="3">Universal stress protein</fullName>
    </submittedName>
</protein>
<evidence type="ECO:0000313" key="3">
    <source>
        <dbReference type="EMBL" id="QNS02718.1"/>
    </source>
</evidence>
<reference evidence="3 4" key="1">
    <citation type="submission" date="2020-09" db="EMBL/GenBank/DDBJ databases">
        <title>A novel species.</title>
        <authorList>
            <person name="Gao J."/>
        </authorList>
    </citation>
    <scope>NUCLEOTIDE SEQUENCE [LARGE SCALE GENOMIC DNA]</scope>
    <source>
        <strain evidence="3 4">CRXT-Y-14</strain>
    </source>
</reference>
<dbReference type="PRINTS" id="PR01438">
    <property type="entry name" value="UNVRSLSTRESS"/>
</dbReference>
<dbReference type="RefSeq" id="WP_188335473.1">
    <property type="nucleotide sequence ID" value="NZ_CP061281.1"/>
</dbReference>
<dbReference type="EMBL" id="CP061281">
    <property type="protein sequence ID" value="QNS02718.1"/>
    <property type="molecule type" value="Genomic_DNA"/>
</dbReference>
<proteinExistence type="inferred from homology"/>
<organism evidence="3 4">
    <name type="scientific">Streptomyces xanthii</name>
    <dbReference type="NCBI Taxonomy" id="2768069"/>
    <lineage>
        <taxon>Bacteria</taxon>
        <taxon>Bacillati</taxon>
        <taxon>Actinomycetota</taxon>
        <taxon>Actinomycetes</taxon>
        <taxon>Kitasatosporales</taxon>
        <taxon>Streptomycetaceae</taxon>
        <taxon>Streptomyces</taxon>
    </lineage>
</organism>
<evidence type="ECO:0000313" key="4">
    <source>
        <dbReference type="Proteomes" id="UP000516428"/>
    </source>
</evidence>
<dbReference type="InterPro" id="IPR014729">
    <property type="entry name" value="Rossmann-like_a/b/a_fold"/>
</dbReference>
<dbReference type="InterPro" id="IPR006016">
    <property type="entry name" value="UspA"/>
</dbReference>
<dbReference type="PANTHER" id="PTHR46553:SF3">
    <property type="entry name" value="ADENINE NUCLEOTIDE ALPHA HYDROLASES-LIKE SUPERFAMILY PROTEIN"/>
    <property type="match status" value="1"/>
</dbReference>